<evidence type="ECO:0000256" key="8">
    <source>
        <dbReference type="ARBA" id="ARBA00023136"/>
    </source>
</evidence>
<dbReference type="InterPro" id="IPR020903">
    <property type="entry name" value="ENaC_CS"/>
</dbReference>
<dbReference type="GO" id="GO:0005886">
    <property type="term" value="C:plasma membrane"/>
    <property type="evidence" value="ECO:0007669"/>
    <property type="project" value="TreeGrafter"/>
</dbReference>
<feature type="transmembrane region" description="Helical" evidence="12">
    <location>
        <begin position="446"/>
        <end position="469"/>
    </location>
</feature>
<organism evidence="13 14">
    <name type="scientific">Exaiptasia diaphana</name>
    <name type="common">Tropical sea anemone</name>
    <name type="synonym">Aiptasia pulchella</name>
    <dbReference type="NCBI Taxonomy" id="2652724"/>
    <lineage>
        <taxon>Eukaryota</taxon>
        <taxon>Metazoa</taxon>
        <taxon>Cnidaria</taxon>
        <taxon>Anthozoa</taxon>
        <taxon>Hexacorallia</taxon>
        <taxon>Actiniaria</taxon>
        <taxon>Aiptasiidae</taxon>
        <taxon>Exaiptasia</taxon>
    </lineage>
</organism>
<dbReference type="Proteomes" id="UP000887567">
    <property type="component" value="Unplaced"/>
</dbReference>
<dbReference type="OMA" id="CATHMQL"/>
<evidence type="ECO:0000256" key="1">
    <source>
        <dbReference type="ARBA" id="ARBA00004141"/>
    </source>
</evidence>
<evidence type="ECO:0000256" key="2">
    <source>
        <dbReference type="ARBA" id="ARBA00022448"/>
    </source>
</evidence>
<keyword evidence="4 11" id="KW-0812">Transmembrane</keyword>
<evidence type="ECO:0000256" key="3">
    <source>
        <dbReference type="ARBA" id="ARBA00022461"/>
    </source>
</evidence>
<keyword evidence="5 12" id="KW-1133">Transmembrane helix</keyword>
<keyword evidence="6" id="KW-0915">Sodium</keyword>
<proteinExistence type="inferred from homology"/>
<dbReference type="GO" id="GO:0015280">
    <property type="term" value="F:ligand-gated sodium channel activity"/>
    <property type="evidence" value="ECO:0007669"/>
    <property type="project" value="TreeGrafter"/>
</dbReference>
<dbReference type="Gene3D" id="2.60.470.10">
    <property type="entry name" value="Acid-sensing ion channels like domains"/>
    <property type="match status" value="2"/>
</dbReference>
<dbReference type="PROSITE" id="PS01206">
    <property type="entry name" value="ASC"/>
    <property type="match status" value="2"/>
</dbReference>
<dbReference type="KEGG" id="epa:110252220"/>
<evidence type="ECO:0000256" key="9">
    <source>
        <dbReference type="ARBA" id="ARBA00023201"/>
    </source>
</evidence>
<keyword evidence="8 12" id="KW-0472">Membrane</keyword>
<evidence type="ECO:0000313" key="14">
    <source>
        <dbReference type="Proteomes" id="UP000887567"/>
    </source>
</evidence>
<sequence>MVYNMDQGSIHHCKCQNVSPQDSQDNNTSAKKNANQLIKDFSSYTTVHGLHFIMDSGALLRRILWGILICFSVCFLTVQVYFNLQKLLSRQVTISKSLEFSETLPFPAVTICNQNMMRKSQIMGTIAQDYLDQMDPVKIAEIGVKSVPSFDVEKTIQRAGHQIDRMMQECSFPGITCSKTGDFPMTNTLSFMYGLCYTFNGNTSTASWRETSEGQRKGLKLKLNAEPYEYYGPFSYDATGFKVAVHEPGTFHDIENKGYDVPPGFYTSIRIRRAKFISEPYPYPSKCATKKLLNFEEYNIPSCLAECKSIIIAEQCKCRQLGMVAKGIGVTRFCNSTETYNCVRKALKDNINEKCDCPPKCESIQYNIKTSIAYYPSEHSWKNLIKTQNTTGYNMSDPEQLVKWQALVRKTYAAVAIFYESTSTDVTEEKPNYNLSELGTDFGGNMGLFLGCSFLTLCEFIDLIVMVCINRRRKKPTNSVSDGNKDKKSMIIAVIIFDASLPSWREKTENDIIVFESQLKSMEVKMQNYTSSDNLWQTFKPSFETNDKPKQESEKSSTSNKEQKLIEDFGSYTTLHGFHFILDSGSIWRRTLWVLLIILGLGLLIAQIYISLTKLYANEFTVRKSVEVSKSLPFPAVTICNQNMMRKSQIMGTIAQDYLDQLDSLKLSVGGLKQKEVPSFDVEKMLEKTGHQLTEMVHLCEFTGEKCSAVNDFTPALSSYSFGLCYTFNANGSSEMLVGSGKRQGFTLQLDTQPEEYYGPYSYDATGFKVAIHEPGTYHDIDNEGYDVPPGFYTSIRIKRTKTISLKAPYETNCSSIELENFAKYSQSGCFHTCISKKLVDECNCRVLSMVEKGINVTRFCNTTEIITCIFQAFKKSLQDISPVTCGCPQECEAINYNVKTSIAYYPSAHLWDTLLPVMAQLTGLNASDPQQKAKIQTEARKRIAVMTVFYENLLTDVTEEKPSYGVSQLGSDIGGNMGLFLGCSLLTICEFIDLIIMVCLYRWKKKSITDSTHNGGATIT</sequence>
<evidence type="ECO:0000256" key="6">
    <source>
        <dbReference type="ARBA" id="ARBA00023053"/>
    </source>
</evidence>
<feature type="transmembrane region" description="Helical" evidence="12">
    <location>
        <begin position="592"/>
        <end position="612"/>
    </location>
</feature>
<accession>A0A913Y4M0</accession>
<dbReference type="PRINTS" id="PR01078">
    <property type="entry name" value="AMINACHANNEL"/>
</dbReference>
<keyword evidence="3 11" id="KW-0894">Sodium channel</keyword>
<dbReference type="RefSeq" id="XP_020914653.2">
    <property type="nucleotide sequence ID" value="XM_021058994.2"/>
</dbReference>
<dbReference type="PANTHER" id="PTHR11690:SF222">
    <property type="entry name" value="AMILORIDE-SENSITIVE SODIUM CHANNEL SUBUNIT GAMMA"/>
    <property type="match status" value="1"/>
</dbReference>
<feature type="transmembrane region" description="Helical" evidence="12">
    <location>
        <begin position="63"/>
        <end position="82"/>
    </location>
</feature>
<dbReference type="Gene3D" id="1.10.287.770">
    <property type="entry name" value="YojJ-like"/>
    <property type="match status" value="2"/>
</dbReference>
<evidence type="ECO:0000256" key="5">
    <source>
        <dbReference type="ARBA" id="ARBA00022989"/>
    </source>
</evidence>
<keyword evidence="2 11" id="KW-0813">Transport</keyword>
<dbReference type="PANTHER" id="PTHR11690">
    <property type="entry name" value="AMILORIDE-SENSITIVE SODIUM CHANNEL-RELATED"/>
    <property type="match status" value="1"/>
</dbReference>
<dbReference type="AlphaFoldDB" id="A0A913Y4M0"/>
<evidence type="ECO:0000256" key="4">
    <source>
        <dbReference type="ARBA" id="ARBA00022692"/>
    </source>
</evidence>
<protein>
    <submittedName>
        <fullName evidence="13">Uncharacterized protein</fullName>
    </submittedName>
</protein>
<dbReference type="EnsemblMetazoa" id="XM_021058994.2">
    <property type="protein sequence ID" value="XP_020914653.2"/>
    <property type="gene ID" value="LOC110252220"/>
</dbReference>
<keyword evidence="10 11" id="KW-0407">Ion channel</keyword>
<evidence type="ECO:0000256" key="12">
    <source>
        <dbReference type="SAM" id="Phobius"/>
    </source>
</evidence>
<keyword evidence="7 11" id="KW-0406">Ion transport</keyword>
<comment type="subcellular location">
    <subcellularLocation>
        <location evidence="1">Membrane</location>
        <topology evidence="1">Multi-pass membrane protein</topology>
    </subcellularLocation>
</comment>
<comment type="similarity">
    <text evidence="11">Belongs to the amiloride-sensitive sodium channel (TC 1.A.6) family.</text>
</comment>
<keyword evidence="9 11" id="KW-0739">Sodium transport</keyword>
<dbReference type="Pfam" id="PF00858">
    <property type="entry name" value="ASC"/>
    <property type="match status" value="2"/>
</dbReference>
<name>A0A913Y4M0_EXADI</name>
<keyword evidence="14" id="KW-1185">Reference proteome</keyword>
<evidence type="ECO:0000256" key="7">
    <source>
        <dbReference type="ARBA" id="ARBA00023065"/>
    </source>
</evidence>
<evidence type="ECO:0000256" key="10">
    <source>
        <dbReference type="ARBA" id="ARBA00023303"/>
    </source>
</evidence>
<dbReference type="OrthoDB" id="6502088at2759"/>
<feature type="transmembrane region" description="Helical" evidence="12">
    <location>
        <begin position="978"/>
        <end position="1002"/>
    </location>
</feature>
<dbReference type="GeneID" id="110252220"/>
<evidence type="ECO:0000256" key="11">
    <source>
        <dbReference type="RuleBase" id="RU000679"/>
    </source>
</evidence>
<reference evidence="13" key="1">
    <citation type="submission" date="2022-11" db="UniProtKB">
        <authorList>
            <consortium name="EnsemblMetazoa"/>
        </authorList>
    </citation>
    <scope>IDENTIFICATION</scope>
</reference>
<evidence type="ECO:0000313" key="13">
    <source>
        <dbReference type="EnsemblMetazoa" id="XP_020914653.2"/>
    </source>
</evidence>
<dbReference type="InterPro" id="IPR001873">
    <property type="entry name" value="ENaC"/>
</dbReference>